<reference evidence="2 3" key="1">
    <citation type="submission" date="2024-02" db="EMBL/GenBank/DDBJ databases">
        <title>A draft genome for the cacao thread blight pathogen Marasmius crinis-equi.</title>
        <authorList>
            <person name="Cohen S.P."/>
            <person name="Baruah I.K."/>
            <person name="Amoako-Attah I."/>
            <person name="Bukari Y."/>
            <person name="Meinhardt L.W."/>
            <person name="Bailey B.A."/>
        </authorList>
    </citation>
    <scope>NUCLEOTIDE SEQUENCE [LARGE SCALE GENOMIC DNA]</scope>
    <source>
        <strain evidence="2 3">GH-76</strain>
    </source>
</reference>
<evidence type="ECO:0000313" key="3">
    <source>
        <dbReference type="Proteomes" id="UP001465976"/>
    </source>
</evidence>
<dbReference type="Proteomes" id="UP001465976">
    <property type="component" value="Unassembled WGS sequence"/>
</dbReference>
<evidence type="ECO:0000313" key="2">
    <source>
        <dbReference type="EMBL" id="KAL0563128.1"/>
    </source>
</evidence>
<keyword evidence="3" id="KW-1185">Reference proteome</keyword>
<protein>
    <submittedName>
        <fullName evidence="2">Uncharacterized protein</fullName>
    </submittedName>
</protein>
<evidence type="ECO:0000256" key="1">
    <source>
        <dbReference type="SAM" id="MobiDB-lite"/>
    </source>
</evidence>
<feature type="region of interest" description="Disordered" evidence="1">
    <location>
        <begin position="1"/>
        <end position="211"/>
    </location>
</feature>
<dbReference type="EMBL" id="JBAHYK010003903">
    <property type="protein sequence ID" value="KAL0563128.1"/>
    <property type="molecule type" value="Genomic_DNA"/>
</dbReference>
<feature type="compositionally biased region" description="Acidic residues" evidence="1">
    <location>
        <begin position="195"/>
        <end position="205"/>
    </location>
</feature>
<proteinExistence type="predicted"/>
<sequence>MPTSPTPTPTRRSPGVTLEEVEDEENRNAPPRLSTPSPRSLPPCTSPPQPPASSPRPPTRRSPGVVLEEVEDEENRNAPPRLSTPPPPSPTPPVASNLTAPTLPGIPTPNPVSATGGSQPGTKARKKKKVNQTATNKDTPNPASSSAPKSTTGASNSKSDAEKAARNARRRERRKAKKEQEKEKESTGAARAEGEGFDNDNDNEDDVHGRGCSGIVEKERIEYLEEMLPAYLALGNRTREKAAFWEAFPVEYFELFQIELYPPPPSVMAPLPTLTEAQFKKLSSAQRDARKKAEKRRVSSDEQRVIDQIKRWFYYRQGKVSATSMFDRWLARMRRCPKPPRKLTLAQFLQHHPEHKDAIKVLSRETCQADRLPMRAEAAREYVEEMEPSRVLELEAERDEQYKLALENWQTSDAAEAGADLDAQEQQRCRENFPRCFQPLLDAVSRYTGMSIFLMGGLELDHPNEGKAFDAVT</sequence>
<comment type="caution">
    <text evidence="2">The sequence shown here is derived from an EMBL/GenBank/DDBJ whole genome shotgun (WGS) entry which is preliminary data.</text>
</comment>
<organism evidence="2 3">
    <name type="scientific">Marasmius crinis-equi</name>
    <dbReference type="NCBI Taxonomy" id="585013"/>
    <lineage>
        <taxon>Eukaryota</taxon>
        <taxon>Fungi</taxon>
        <taxon>Dikarya</taxon>
        <taxon>Basidiomycota</taxon>
        <taxon>Agaricomycotina</taxon>
        <taxon>Agaricomycetes</taxon>
        <taxon>Agaricomycetidae</taxon>
        <taxon>Agaricales</taxon>
        <taxon>Marasmiineae</taxon>
        <taxon>Marasmiaceae</taxon>
        <taxon>Marasmius</taxon>
    </lineage>
</organism>
<name>A0ABR3EJS6_9AGAR</name>
<gene>
    <name evidence="2" type="ORF">V5O48_018949</name>
</gene>
<accession>A0ABR3EJS6</accession>
<feature type="compositionally biased region" description="Pro residues" evidence="1">
    <location>
        <begin position="82"/>
        <end position="93"/>
    </location>
</feature>
<feature type="non-terminal residue" evidence="2">
    <location>
        <position position="473"/>
    </location>
</feature>
<feature type="compositionally biased region" description="Polar residues" evidence="1">
    <location>
        <begin position="111"/>
        <end position="121"/>
    </location>
</feature>
<feature type="compositionally biased region" description="Basic residues" evidence="1">
    <location>
        <begin position="166"/>
        <end position="177"/>
    </location>
</feature>
<feature type="compositionally biased region" description="Pro residues" evidence="1">
    <location>
        <begin position="39"/>
        <end position="57"/>
    </location>
</feature>
<feature type="compositionally biased region" description="Polar residues" evidence="1">
    <location>
        <begin position="131"/>
        <end position="158"/>
    </location>
</feature>